<feature type="signal peptide" evidence="20">
    <location>
        <begin position="1"/>
        <end position="28"/>
    </location>
</feature>
<evidence type="ECO:0000256" key="10">
    <source>
        <dbReference type="ARBA" id="ARBA00023157"/>
    </source>
</evidence>
<dbReference type="SUPFAM" id="SSF81296">
    <property type="entry name" value="E set domains"/>
    <property type="match status" value="3"/>
</dbReference>
<dbReference type="SUPFAM" id="SSF56112">
    <property type="entry name" value="Protein kinase-like (PK-like)"/>
    <property type="match status" value="1"/>
</dbReference>
<dbReference type="Pfam" id="PF18020">
    <property type="entry name" value="TIG_2"/>
    <property type="match status" value="1"/>
</dbReference>
<keyword evidence="4 19" id="KW-0812">Transmembrane</keyword>
<comment type="similarity">
    <text evidence="2">Belongs to the plexin family.</text>
</comment>
<sequence>MEPRDHVALSTLPLQLLLLLAVSSTVTSLGVLRTFRDPEDNAFQRLAVHAPSGTVLVGATNRLHRLNANLTLLQSASTGQRDDNPDCPPPIMPCSEPKTPTDSVTKALVVDPESESAIVCTSLFHGSCQTVRVKNITSVIKYVQKPVVPNDAESSCVMFVSPGADKKPSLYVGAEYSALGNSAYRDLVPSISSRKLDSLDFAYRDSEGGTTMSVKKSLRKDFPIRFVHGFSHNGFVYFILAQKKDAKSSEMVSRIARLCEGDKYFRSYVEVPLRCRDGDMDSQASVVAQDAAVDGDQLVVSFSPDSESGSLSSLCQYKMADVNAVLDGTVAECYKGQGKVGPVHYQTLRTCMRVTDKPDLCAATDVSQAYPSLVGDDPVTSPALAHLGDARIVSLLVTREAGHRIMLAGTQDGVVIKSILSDIMATELARLSLGVQEPVQSLVMHPLPERVYALSSTKAHLLSTNHCERRPSCSECVDGQDPVCGWCVMDGRCTAQPDCPASAFSPHWLPAVSKSCVGVSNVQPSVVSYQTLDSNLGSNKLSFQLETVSLTPSSDLDLGCLYQAGGSEHRTEASISNTREVSCPLPASGKLPQIPQGKDHEQLSVHFHVKGKSIVTRSVSVYNCDVHTSCTSCTESTFGCQWCYTSGKCLEPRAQCADNSGKEGPGIKIKDNCPHIWTQSSDEGILVHSGQSKQIAVRILNLQPGQNDNVKCSFSYLGKREVVNGAISSTSLSCDPVQFSFSEESPYVVADFQVTWGANGLPLDNPNDVQVRIYKCQYMVAYCGQCLSMDSEYDCGWCQEPCVDKDHCDGRCTLQKNCSNQWLDRGATCPDPQITRFSPATGPIKGMTLVSVTGINLGKSPNDLTAEVAGRPCTIKSDHYQSSTRFLCEVGPVDTVSSGTISVTVDGQYTATSAAEFEFVDPVLVSLFPKSGPVSGGTTLTILGDNLDAGSDTSVKMEGGISDVIRGNKTSLEFKIPAKSGTNDDVTVEVSFGGYRKQVAETFSYKPDPTVSMIEPLKTIMSGGTSVTVRGDGLDLIQKPEFFTTYGGKFFKEDCEVMSVNIMECQVPAIKAPAVNVTETSPLEVHYGFNMAGVGALKNVSHEASFGPMLYFPDPYVALFSEEERTKQFQESDLLSIQGRFRMVNVLMASVHVYVGEELCDQISASDSAITCEPPASTPDGTDSTGKAPVTVQIGNMESVPGYLRYYSPADSSKPIALGVILGVVLPILFIVILLTICVLRRHRKHKPDQNFIPDVLKDYEGKKEGEEEMIGMDNVPVKVDMNGGQLDKNSDSTPYINELLAKFEEPVLKQNLAAAIISRKKLDIGDVVGQGHFGVVYKAVYKHTEPDKMADVAVKTLQAQRSEAEALQQFLQDVAMARDLSHPHLLRVVGAVVSPSDDPIVVTPFMATEDLGSYVREPAKMLSLCELLTYCHQISDAMAYLENLRIVHRNLAARNCIILEEDGKPASIKLTDYVVTGGLFPKEFYVAEDGTASDLVRWMAPETVEDFTFSSQSDVWSFGVVMWEVLTRGVEPYPGTEPSQVIAEVKEGKRLPKPRQSPEDVYQIMTNCWSGSPGERPSFVQLMEQLATYTAGEEAEAGTESQPLTTPVEVGGAEDYKALSD</sequence>
<dbReference type="SMART" id="SM00630">
    <property type="entry name" value="Sema"/>
    <property type="match status" value="1"/>
</dbReference>
<dbReference type="SMART" id="SM00429">
    <property type="entry name" value="IPT"/>
    <property type="match status" value="3"/>
</dbReference>
<name>A0ABM0ZXU6_APLCA</name>
<keyword evidence="17" id="KW-0547">Nucleotide-binding</keyword>
<evidence type="ECO:0000256" key="4">
    <source>
        <dbReference type="ARBA" id="ARBA00022692"/>
    </source>
</evidence>
<dbReference type="CDD" id="cd11236">
    <property type="entry name" value="Sema_plexin_like"/>
    <property type="match status" value="1"/>
</dbReference>
<dbReference type="PROSITE" id="PS50011">
    <property type="entry name" value="PROTEIN_KINASE_DOM"/>
    <property type="match status" value="1"/>
</dbReference>
<evidence type="ECO:0000256" key="5">
    <source>
        <dbReference type="ARBA" id="ARBA00022729"/>
    </source>
</evidence>
<dbReference type="Gene3D" id="1.10.510.10">
    <property type="entry name" value="Transferase(Phosphotransferase) domain 1"/>
    <property type="match status" value="1"/>
</dbReference>
<dbReference type="InterPro" id="IPR002165">
    <property type="entry name" value="Plexin_repeat"/>
</dbReference>
<dbReference type="Proteomes" id="UP000694888">
    <property type="component" value="Unplaced"/>
</dbReference>
<feature type="region of interest" description="Disordered" evidence="18">
    <location>
        <begin position="1592"/>
        <end position="1622"/>
    </location>
</feature>
<dbReference type="PROSITE" id="PS00107">
    <property type="entry name" value="PROTEIN_KINASE_ATP"/>
    <property type="match status" value="1"/>
</dbReference>
<dbReference type="InterPro" id="IPR015943">
    <property type="entry name" value="WD40/YVTN_repeat-like_dom_sf"/>
</dbReference>
<comment type="caution">
    <text evidence="16">Lacks conserved residue(s) required for the propagation of feature annotation.</text>
</comment>
<evidence type="ECO:0000256" key="9">
    <source>
        <dbReference type="ARBA" id="ARBA00023136"/>
    </source>
</evidence>
<dbReference type="CDD" id="cd00192">
    <property type="entry name" value="PTKc"/>
    <property type="match status" value="1"/>
</dbReference>
<keyword evidence="10" id="KW-1015">Disulfide bond</keyword>
<dbReference type="Pfam" id="PF01437">
    <property type="entry name" value="PSI"/>
    <property type="match status" value="2"/>
</dbReference>
<dbReference type="Pfam" id="PF01833">
    <property type="entry name" value="TIG"/>
    <property type="match status" value="3"/>
</dbReference>
<feature type="binding site" evidence="17">
    <location>
        <position position="1356"/>
    </location>
    <ligand>
        <name>ATP</name>
        <dbReference type="ChEBI" id="CHEBI:30616"/>
    </ligand>
</feature>
<dbReference type="Gene3D" id="2.60.40.10">
    <property type="entry name" value="Immunoglobulins"/>
    <property type="match status" value="4"/>
</dbReference>
<evidence type="ECO:0000256" key="6">
    <source>
        <dbReference type="ARBA" id="ARBA00022737"/>
    </source>
</evidence>
<accession>A0ABM0ZXU6</accession>
<evidence type="ECO:0000256" key="18">
    <source>
        <dbReference type="SAM" id="MobiDB-lite"/>
    </source>
</evidence>
<dbReference type="InterPro" id="IPR031148">
    <property type="entry name" value="Plexin"/>
</dbReference>
<evidence type="ECO:0000256" key="8">
    <source>
        <dbReference type="ARBA" id="ARBA00022989"/>
    </source>
</evidence>
<proteinExistence type="inferred from homology"/>
<keyword evidence="8 19" id="KW-1133">Transmembrane helix</keyword>
<evidence type="ECO:0000256" key="11">
    <source>
        <dbReference type="ARBA" id="ARBA00023180"/>
    </source>
</evidence>
<dbReference type="InterPro" id="IPR036352">
    <property type="entry name" value="Semap_dom_sf"/>
</dbReference>
<dbReference type="GeneID" id="101861497"/>
<dbReference type="RefSeq" id="XP_012936725.1">
    <property type="nucleotide sequence ID" value="XM_013081271.2"/>
</dbReference>
<dbReference type="PROSITE" id="PS51004">
    <property type="entry name" value="SEMA"/>
    <property type="match status" value="1"/>
</dbReference>
<dbReference type="InterPro" id="IPR011009">
    <property type="entry name" value="Kinase-like_dom_sf"/>
</dbReference>
<dbReference type="SMART" id="SM00423">
    <property type="entry name" value="PSI"/>
    <property type="match status" value="3"/>
</dbReference>
<dbReference type="Pfam" id="PF01403">
    <property type="entry name" value="Sema"/>
    <property type="match status" value="1"/>
</dbReference>
<dbReference type="PANTHER" id="PTHR22625">
    <property type="entry name" value="PLEXIN"/>
    <property type="match status" value="1"/>
</dbReference>
<dbReference type="InterPro" id="IPR001245">
    <property type="entry name" value="Ser-Thr/Tyr_kinase_cat_dom"/>
</dbReference>
<dbReference type="SUPFAM" id="SSF103575">
    <property type="entry name" value="Plexin repeat"/>
    <property type="match status" value="1"/>
</dbReference>
<dbReference type="InterPro" id="IPR041362">
    <property type="entry name" value="TIG2_plexin"/>
</dbReference>
<dbReference type="CDD" id="cd00102">
    <property type="entry name" value="IPT"/>
    <property type="match status" value="1"/>
</dbReference>
<feature type="domain" description="Protein kinase" evidence="21">
    <location>
        <begin position="1323"/>
        <end position="1591"/>
    </location>
</feature>
<evidence type="ECO:0000256" key="16">
    <source>
        <dbReference type="PROSITE-ProRule" id="PRU00352"/>
    </source>
</evidence>
<feature type="transmembrane region" description="Helical" evidence="19">
    <location>
        <begin position="1216"/>
        <end position="1240"/>
    </location>
</feature>
<evidence type="ECO:0000256" key="3">
    <source>
        <dbReference type="ARBA" id="ARBA00019839"/>
    </source>
</evidence>
<keyword evidence="17" id="KW-0067">ATP-binding</keyword>
<evidence type="ECO:0000259" key="21">
    <source>
        <dbReference type="PROSITE" id="PS50011"/>
    </source>
</evidence>
<evidence type="ECO:0000256" key="15">
    <source>
        <dbReference type="ARBA" id="ARBA00033136"/>
    </source>
</evidence>
<comment type="subcellular location">
    <subcellularLocation>
        <location evidence="1">Cell membrane</location>
        <topology evidence="1">Single-pass type I membrane protein</topology>
    </subcellularLocation>
</comment>
<evidence type="ECO:0000256" key="19">
    <source>
        <dbReference type="SAM" id="Phobius"/>
    </source>
</evidence>
<dbReference type="InterPro" id="IPR013783">
    <property type="entry name" value="Ig-like_fold"/>
</dbReference>
<keyword evidence="11" id="KW-0325">Glycoprotein</keyword>
<evidence type="ECO:0000256" key="20">
    <source>
        <dbReference type="SAM" id="SignalP"/>
    </source>
</evidence>
<keyword evidence="7" id="KW-0832">Ubl conjugation</keyword>
<dbReference type="Gene3D" id="2.130.10.10">
    <property type="entry name" value="YVTN repeat-like/Quinoprotein amine dehydrogenase"/>
    <property type="match status" value="1"/>
</dbReference>
<evidence type="ECO:0000259" key="22">
    <source>
        <dbReference type="PROSITE" id="PS51004"/>
    </source>
</evidence>
<organism evidence="23 24">
    <name type="scientific">Aplysia californica</name>
    <name type="common">California sea hare</name>
    <dbReference type="NCBI Taxonomy" id="6500"/>
    <lineage>
        <taxon>Eukaryota</taxon>
        <taxon>Metazoa</taxon>
        <taxon>Spiralia</taxon>
        <taxon>Lophotrochozoa</taxon>
        <taxon>Mollusca</taxon>
        <taxon>Gastropoda</taxon>
        <taxon>Heterobranchia</taxon>
        <taxon>Euthyneura</taxon>
        <taxon>Tectipleura</taxon>
        <taxon>Aplysiida</taxon>
        <taxon>Aplysioidea</taxon>
        <taxon>Aplysiidae</taxon>
        <taxon>Aplysia</taxon>
    </lineage>
</organism>
<keyword evidence="6" id="KW-0677">Repeat</keyword>
<feature type="domain" description="Sema" evidence="22">
    <location>
        <begin position="6"/>
        <end position="464"/>
    </location>
</feature>
<evidence type="ECO:0000256" key="13">
    <source>
        <dbReference type="ARBA" id="ARBA00033031"/>
    </source>
</evidence>
<evidence type="ECO:0000256" key="7">
    <source>
        <dbReference type="ARBA" id="ARBA00022843"/>
    </source>
</evidence>
<dbReference type="InterPro" id="IPR001627">
    <property type="entry name" value="Semap_dom"/>
</dbReference>
<evidence type="ECO:0000313" key="24">
    <source>
        <dbReference type="RefSeq" id="XP_012936725.1"/>
    </source>
</evidence>
<evidence type="ECO:0000256" key="1">
    <source>
        <dbReference type="ARBA" id="ARBA00004251"/>
    </source>
</evidence>
<dbReference type="SUPFAM" id="SSF101912">
    <property type="entry name" value="Sema domain"/>
    <property type="match status" value="1"/>
</dbReference>
<evidence type="ECO:0000256" key="12">
    <source>
        <dbReference type="ARBA" id="ARBA00030820"/>
    </source>
</evidence>
<feature type="region of interest" description="Disordered" evidence="18">
    <location>
        <begin position="75"/>
        <end position="100"/>
    </location>
</feature>
<gene>
    <name evidence="24" type="primary">LOC101861497</name>
</gene>
<dbReference type="InterPro" id="IPR014756">
    <property type="entry name" value="Ig_E-set"/>
</dbReference>
<evidence type="ECO:0000256" key="2">
    <source>
        <dbReference type="ARBA" id="ARBA00010297"/>
    </source>
</evidence>
<protein>
    <recommendedName>
        <fullName evidence="3">Hepatocyte growth factor receptor</fullName>
    </recommendedName>
    <alternativeName>
        <fullName evidence="15">HGF/SF receptor</fullName>
    </alternativeName>
    <alternativeName>
        <fullName evidence="14">Proto-oncogene c-Met</fullName>
    </alternativeName>
    <alternativeName>
        <fullName evidence="12">Scatter factor receptor</fullName>
    </alternativeName>
    <alternativeName>
        <fullName evidence="13">Tyrosine-protein kinase Met</fullName>
    </alternativeName>
</protein>
<feature type="chain" id="PRO_5047434531" description="Hepatocyte growth factor receptor" evidence="20">
    <location>
        <begin position="29"/>
        <end position="1622"/>
    </location>
</feature>
<dbReference type="PANTHER" id="PTHR22625:SF70">
    <property type="entry name" value="PLEXIN A, ISOFORM A"/>
    <property type="match status" value="1"/>
</dbReference>
<keyword evidence="5 20" id="KW-0732">Signal</keyword>
<evidence type="ECO:0000256" key="17">
    <source>
        <dbReference type="PROSITE-ProRule" id="PRU10141"/>
    </source>
</evidence>
<keyword evidence="23" id="KW-1185">Reference proteome</keyword>
<dbReference type="Pfam" id="PF07714">
    <property type="entry name" value="PK_Tyr_Ser-Thr"/>
    <property type="match status" value="1"/>
</dbReference>
<dbReference type="InterPro" id="IPR000719">
    <property type="entry name" value="Prot_kinase_dom"/>
</dbReference>
<dbReference type="InterPro" id="IPR016201">
    <property type="entry name" value="PSI"/>
</dbReference>
<reference evidence="24" key="1">
    <citation type="submission" date="2025-08" db="UniProtKB">
        <authorList>
            <consortium name="RefSeq"/>
        </authorList>
    </citation>
    <scope>IDENTIFICATION</scope>
</reference>
<keyword evidence="9 19" id="KW-0472">Membrane</keyword>
<evidence type="ECO:0000313" key="23">
    <source>
        <dbReference type="Proteomes" id="UP000694888"/>
    </source>
</evidence>
<dbReference type="PRINTS" id="PR00109">
    <property type="entry name" value="TYRKINASE"/>
</dbReference>
<dbReference type="InterPro" id="IPR017441">
    <property type="entry name" value="Protein_kinase_ATP_BS"/>
</dbReference>
<evidence type="ECO:0000256" key="14">
    <source>
        <dbReference type="ARBA" id="ARBA00033117"/>
    </source>
</evidence>
<dbReference type="InterPro" id="IPR002909">
    <property type="entry name" value="IPT_dom"/>
</dbReference>